<dbReference type="Gene3D" id="2.160.10.10">
    <property type="entry name" value="Hexapeptide repeat proteins"/>
    <property type="match status" value="1"/>
</dbReference>
<gene>
    <name evidence="5" type="ORF">DSCO28_18770</name>
</gene>
<comment type="similarity">
    <text evidence="1">Belongs to the transferase hexapeptide repeat family.</text>
</comment>
<dbReference type="InterPro" id="IPR050179">
    <property type="entry name" value="Trans_hexapeptide_repeat"/>
</dbReference>
<evidence type="ECO:0000256" key="3">
    <source>
        <dbReference type="ARBA" id="ARBA00022737"/>
    </source>
</evidence>
<dbReference type="EMBL" id="AP021876">
    <property type="protein sequence ID" value="BBO81311.1"/>
    <property type="molecule type" value="Genomic_DNA"/>
</dbReference>
<evidence type="ECO:0000256" key="1">
    <source>
        <dbReference type="ARBA" id="ARBA00007274"/>
    </source>
</evidence>
<organism evidence="5 6">
    <name type="scientific">Desulfosarcina ovata subsp. sediminis</name>
    <dbReference type="NCBI Taxonomy" id="885957"/>
    <lineage>
        <taxon>Bacteria</taxon>
        <taxon>Pseudomonadati</taxon>
        <taxon>Thermodesulfobacteriota</taxon>
        <taxon>Desulfobacteria</taxon>
        <taxon>Desulfobacterales</taxon>
        <taxon>Desulfosarcinaceae</taxon>
        <taxon>Desulfosarcina</taxon>
    </lineage>
</organism>
<evidence type="ECO:0000313" key="5">
    <source>
        <dbReference type="EMBL" id="BBO81311.1"/>
    </source>
</evidence>
<evidence type="ECO:0000313" key="6">
    <source>
        <dbReference type="Proteomes" id="UP000425960"/>
    </source>
</evidence>
<dbReference type="InterPro" id="IPR001451">
    <property type="entry name" value="Hexapep"/>
</dbReference>
<dbReference type="AlphaFoldDB" id="A0A5K7ZK87"/>
<dbReference type="PANTHER" id="PTHR43300:SF11">
    <property type="entry name" value="ACETYLTRANSFERASE RV3034C-RELATED"/>
    <property type="match status" value="1"/>
</dbReference>
<dbReference type="PANTHER" id="PTHR43300">
    <property type="entry name" value="ACETYLTRANSFERASE"/>
    <property type="match status" value="1"/>
</dbReference>
<dbReference type="SUPFAM" id="SSF51161">
    <property type="entry name" value="Trimeric LpxA-like enzymes"/>
    <property type="match status" value="1"/>
</dbReference>
<dbReference type="RefSeq" id="WP_155322050.1">
    <property type="nucleotide sequence ID" value="NZ_AP021876.1"/>
</dbReference>
<name>A0A5K7ZK87_9BACT</name>
<protein>
    <submittedName>
        <fullName evidence="5">Acetyltransferase</fullName>
    </submittedName>
</protein>
<keyword evidence="4" id="KW-0012">Acyltransferase</keyword>
<evidence type="ECO:0000256" key="2">
    <source>
        <dbReference type="ARBA" id="ARBA00022679"/>
    </source>
</evidence>
<dbReference type="GO" id="GO:0016746">
    <property type="term" value="F:acyltransferase activity"/>
    <property type="evidence" value="ECO:0007669"/>
    <property type="project" value="UniProtKB-KW"/>
</dbReference>
<dbReference type="InterPro" id="IPR011004">
    <property type="entry name" value="Trimer_LpxA-like_sf"/>
</dbReference>
<sequence length="202" mass="22895">MSPFLKKIKALIKSKSKKYIVQYKNNKIIIPIGQYTYGPKPILVGPPIAVKNLSQGSSIGRFCSIAPGLKFIFRGKHMVNWVTTYPFRDMWGVDVPLNNLSHNNPITIGNDVWIATNVSIMQGVTVGDGAIIAQESFVTKNVPPYSIVGGHPAEIIRFRFEDKQISELLKIAWWNWEPDRIMKYIPLMLSENVNKFIHLAQK</sequence>
<dbReference type="CDD" id="cd03349">
    <property type="entry name" value="LbH_XAT"/>
    <property type="match status" value="1"/>
</dbReference>
<accession>A0A5K7ZK87</accession>
<dbReference type="KEGG" id="dov:DSCO28_18770"/>
<dbReference type="InterPro" id="IPR018357">
    <property type="entry name" value="Hexapep_transf_CS"/>
</dbReference>
<keyword evidence="2 5" id="KW-0808">Transferase</keyword>
<evidence type="ECO:0000256" key="4">
    <source>
        <dbReference type="ARBA" id="ARBA00023315"/>
    </source>
</evidence>
<dbReference type="Proteomes" id="UP000425960">
    <property type="component" value="Chromosome"/>
</dbReference>
<dbReference type="Pfam" id="PF00132">
    <property type="entry name" value="Hexapep"/>
    <property type="match status" value="1"/>
</dbReference>
<dbReference type="PROSITE" id="PS00101">
    <property type="entry name" value="HEXAPEP_TRANSFERASES"/>
    <property type="match status" value="1"/>
</dbReference>
<proteinExistence type="inferred from homology"/>
<reference evidence="5 6" key="1">
    <citation type="submission" date="2019-11" db="EMBL/GenBank/DDBJ databases">
        <title>Comparative genomics of hydrocarbon-degrading Desulfosarcina strains.</title>
        <authorList>
            <person name="Watanabe M."/>
            <person name="Kojima H."/>
            <person name="Fukui M."/>
        </authorList>
    </citation>
    <scope>NUCLEOTIDE SEQUENCE [LARGE SCALE GENOMIC DNA]</scope>
    <source>
        <strain evidence="5 6">28bB2T</strain>
    </source>
</reference>
<keyword evidence="3" id="KW-0677">Repeat</keyword>